<dbReference type="Gene3D" id="1.10.1470.10">
    <property type="entry name" value="YjbJ"/>
    <property type="match status" value="1"/>
</dbReference>
<accession>A0A9D2JXJ7</accession>
<organism evidence="1 2">
    <name type="scientific">Candidatus Atopostipes pullistercoris</name>
    <dbReference type="NCBI Taxonomy" id="2838467"/>
    <lineage>
        <taxon>Bacteria</taxon>
        <taxon>Bacillati</taxon>
        <taxon>Bacillota</taxon>
        <taxon>Bacilli</taxon>
        <taxon>Lactobacillales</taxon>
        <taxon>Carnobacteriaceae</taxon>
        <taxon>Atopostipes</taxon>
    </lineage>
</organism>
<dbReference type="EMBL" id="DXAZ01000008">
    <property type="protein sequence ID" value="HIZ70297.1"/>
    <property type="molecule type" value="Genomic_DNA"/>
</dbReference>
<reference evidence="1" key="1">
    <citation type="journal article" date="2021" name="PeerJ">
        <title>Extensive microbial diversity within the chicken gut microbiome revealed by metagenomics and culture.</title>
        <authorList>
            <person name="Gilroy R."/>
            <person name="Ravi A."/>
            <person name="Getino M."/>
            <person name="Pursley I."/>
            <person name="Horton D.L."/>
            <person name="Alikhan N.F."/>
            <person name="Baker D."/>
            <person name="Gharbi K."/>
            <person name="Hall N."/>
            <person name="Watson M."/>
            <person name="Adriaenssens E.M."/>
            <person name="Foster-Nyarko E."/>
            <person name="Jarju S."/>
            <person name="Secka A."/>
            <person name="Antonio M."/>
            <person name="Oren A."/>
            <person name="Chaudhuri R.R."/>
            <person name="La Ragione R."/>
            <person name="Hildebrand F."/>
            <person name="Pallen M.J."/>
        </authorList>
    </citation>
    <scope>NUCLEOTIDE SEQUENCE</scope>
    <source>
        <strain evidence="1">CHK169-4300</strain>
    </source>
</reference>
<dbReference type="Proteomes" id="UP000824106">
    <property type="component" value="Unassembled WGS sequence"/>
</dbReference>
<reference evidence="1" key="2">
    <citation type="submission" date="2021-04" db="EMBL/GenBank/DDBJ databases">
        <authorList>
            <person name="Gilroy R."/>
        </authorList>
    </citation>
    <scope>NUCLEOTIDE SEQUENCE</scope>
    <source>
        <strain evidence="1">CHK169-4300</strain>
    </source>
</reference>
<name>A0A9D2JXJ7_9LACT</name>
<evidence type="ECO:0000313" key="1">
    <source>
        <dbReference type="EMBL" id="HIZ70297.1"/>
    </source>
</evidence>
<dbReference type="AlphaFoldDB" id="A0A9D2JXJ7"/>
<proteinExistence type="predicted"/>
<sequence length="64" mass="7315">MANIDEIKGKINQASGDLTDDQLQKLKGHVQESIGKSKESGHEMMQKLSREVNEMIEDFKRKNK</sequence>
<comment type="caution">
    <text evidence="1">The sequence shown here is derived from an EMBL/GenBank/DDBJ whole genome shotgun (WGS) entry which is preliminary data.</text>
</comment>
<evidence type="ECO:0000313" key="2">
    <source>
        <dbReference type="Proteomes" id="UP000824106"/>
    </source>
</evidence>
<dbReference type="SUPFAM" id="SSF69047">
    <property type="entry name" value="Hypothetical protein YjbJ"/>
    <property type="match status" value="1"/>
</dbReference>
<dbReference type="InterPro" id="IPR036629">
    <property type="entry name" value="YjbJ_sf"/>
</dbReference>
<protein>
    <submittedName>
        <fullName evidence="1">CsbD family protein</fullName>
    </submittedName>
</protein>
<gene>
    <name evidence="1" type="ORF">H9808_00745</name>
</gene>